<dbReference type="InterPro" id="IPR016181">
    <property type="entry name" value="Acyl_CoA_acyltransferase"/>
</dbReference>
<dbReference type="GO" id="GO:0016746">
    <property type="term" value="F:acyltransferase activity"/>
    <property type="evidence" value="ECO:0007669"/>
    <property type="project" value="UniProtKB-KW"/>
</dbReference>
<dbReference type="Gene3D" id="3.40.630.30">
    <property type="match status" value="1"/>
</dbReference>
<evidence type="ECO:0000259" key="3">
    <source>
        <dbReference type="PROSITE" id="PS51186"/>
    </source>
</evidence>
<sequence length="249" mass="27223">MTTRDQARRAATELSALLAAERGAGLAWQQRMWQITACLCADASDDEALRTARARFEAVYPGLRDFRLSPRADPSAHERLATLTARLHDLLHMPPITLRRARAADAARVAEIWHTGWRDGHLGNVPDELVAARTPESFRERAAARVPDTTVAEVGGVVAGFVMVVADEVEQVYLDAAFRGGGVAGVLLTEAERLVAAHGHGAAWLAVAPGNARARRFYERSGWKDDGDFAYVATGITVPCRRYVKQLDR</sequence>
<dbReference type="RefSeq" id="WP_378969456.1">
    <property type="nucleotide sequence ID" value="NZ_JBHTBJ010000011.1"/>
</dbReference>
<evidence type="ECO:0000256" key="2">
    <source>
        <dbReference type="ARBA" id="ARBA00023315"/>
    </source>
</evidence>
<evidence type="ECO:0000313" key="5">
    <source>
        <dbReference type="Proteomes" id="UP001596548"/>
    </source>
</evidence>
<evidence type="ECO:0000256" key="1">
    <source>
        <dbReference type="ARBA" id="ARBA00022679"/>
    </source>
</evidence>
<dbReference type="EMBL" id="JBHTBJ010000011">
    <property type="protein sequence ID" value="MFC7275864.1"/>
    <property type="molecule type" value="Genomic_DNA"/>
</dbReference>
<accession>A0ABW2HW88</accession>
<dbReference type="PROSITE" id="PS51186">
    <property type="entry name" value="GNAT"/>
    <property type="match status" value="1"/>
</dbReference>
<keyword evidence="1 4" id="KW-0808">Transferase</keyword>
<name>A0ABW2HW88_9ACTN</name>
<organism evidence="4 5">
    <name type="scientific">Paractinoplanes rhizophilus</name>
    <dbReference type="NCBI Taxonomy" id="1416877"/>
    <lineage>
        <taxon>Bacteria</taxon>
        <taxon>Bacillati</taxon>
        <taxon>Actinomycetota</taxon>
        <taxon>Actinomycetes</taxon>
        <taxon>Micromonosporales</taxon>
        <taxon>Micromonosporaceae</taxon>
        <taxon>Paractinoplanes</taxon>
    </lineage>
</organism>
<dbReference type="CDD" id="cd04301">
    <property type="entry name" value="NAT_SF"/>
    <property type="match status" value="1"/>
</dbReference>
<keyword evidence="2 4" id="KW-0012">Acyltransferase</keyword>
<feature type="domain" description="N-acetyltransferase" evidence="3">
    <location>
        <begin position="96"/>
        <end position="245"/>
    </location>
</feature>
<reference evidence="5" key="1">
    <citation type="journal article" date="2019" name="Int. J. Syst. Evol. Microbiol.">
        <title>The Global Catalogue of Microorganisms (GCM) 10K type strain sequencing project: providing services to taxonomists for standard genome sequencing and annotation.</title>
        <authorList>
            <consortium name="The Broad Institute Genomics Platform"/>
            <consortium name="The Broad Institute Genome Sequencing Center for Infectious Disease"/>
            <person name="Wu L."/>
            <person name="Ma J."/>
        </authorList>
    </citation>
    <scope>NUCLEOTIDE SEQUENCE [LARGE SCALE GENOMIC DNA]</scope>
    <source>
        <strain evidence="5">XZYJT-10</strain>
    </source>
</reference>
<dbReference type="Pfam" id="PF00583">
    <property type="entry name" value="Acetyltransf_1"/>
    <property type="match status" value="1"/>
</dbReference>
<dbReference type="EC" id="2.3.1.-" evidence="4"/>
<dbReference type="Proteomes" id="UP001596548">
    <property type="component" value="Unassembled WGS sequence"/>
</dbReference>
<dbReference type="PANTHER" id="PTHR43877">
    <property type="entry name" value="AMINOALKYLPHOSPHONATE N-ACETYLTRANSFERASE-RELATED-RELATED"/>
    <property type="match status" value="1"/>
</dbReference>
<comment type="caution">
    <text evidence="4">The sequence shown here is derived from an EMBL/GenBank/DDBJ whole genome shotgun (WGS) entry which is preliminary data.</text>
</comment>
<protein>
    <submittedName>
        <fullName evidence="4">GNAT family N-acetyltransferase</fullName>
        <ecNumber evidence="4">2.3.1.-</ecNumber>
    </submittedName>
</protein>
<dbReference type="InterPro" id="IPR000182">
    <property type="entry name" value="GNAT_dom"/>
</dbReference>
<gene>
    <name evidence="4" type="ORF">ACFQS1_17880</name>
</gene>
<keyword evidence="5" id="KW-1185">Reference proteome</keyword>
<dbReference type="PANTHER" id="PTHR43877:SF2">
    <property type="entry name" value="AMINOALKYLPHOSPHONATE N-ACETYLTRANSFERASE-RELATED"/>
    <property type="match status" value="1"/>
</dbReference>
<evidence type="ECO:0000313" key="4">
    <source>
        <dbReference type="EMBL" id="MFC7275864.1"/>
    </source>
</evidence>
<dbReference type="SUPFAM" id="SSF55729">
    <property type="entry name" value="Acyl-CoA N-acyltransferases (Nat)"/>
    <property type="match status" value="1"/>
</dbReference>
<proteinExistence type="predicted"/>
<dbReference type="InterPro" id="IPR050832">
    <property type="entry name" value="Bact_Acetyltransf"/>
</dbReference>